<proteinExistence type="predicted"/>
<evidence type="ECO:0000313" key="1">
    <source>
        <dbReference type="EMBL" id="RED43716.1"/>
    </source>
</evidence>
<name>A0A3D9H458_9FLAO</name>
<protein>
    <submittedName>
        <fullName evidence="1">Uncharacterized protein</fullName>
    </submittedName>
</protein>
<dbReference type="AlphaFoldDB" id="A0A3D9H458"/>
<organism evidence="1 2">
    <name type="scientific">Seonamhaeicola aphaedonensis</name>
    <dbReference type="NCBI Taxonomy" id="1461338"/>
    <lineage>
        <taxon>Bacteria</taxon>
        <taxon>Pseudomonadati</taxon>
        <taxon>Bacteroidota</taxon>
        <taxon>Flavobacteriia</taxon>
        <taxon>Flavobacteriales</taxon>
        <taxon>Flavobacteriaceae</taxon>
    </lineage>
</organism>
<evidence type="ECO:0000313" key="2">
    <source>
        <dbReference type="Proteomes" id="UP000256629"/>
    </source>
</evidence>
<dbReference type="PROSITE" id="PS51257">
    <property type="entry name" value="PROKAR_LIPOPROTEIN"/>
    <property type="match status" value="1"/>
</dbReference>
<sequence length="195" mass="22963">MAKFQQIIIFFVLLSTFSCNKKYLKYDALRQSHQCLSIKQEIGELTNDRSPYFFKMEENFQDDVEFEAAVIDSIKSISEKIMQKHKDWRVLIHDLKKGHKDSRFFDATLIFLDRERELEMITDSLFKSIINPNSDKAKEKELSQVLLNLVAELEVEKKIYEKKESDFHNENGIKQSEVDSIVHLIKNKKTIANKV</sequence>
<dbReference type="RefSeq" id="WP_116525257.1">
    <property type="nucleotide sequence ID" value="NZ_QRDX01000032.1"/>
</dbReference>
<accession>A0A3D9H458</accession>
<reference evidence="1 2" key="1">
    <citation type="submission" date="2018-07" db="EMBL/GenBank/DDBJ databases">
        <title>Genomic Encyclopedia of Type Strains, Phase III (KMG-III): the genomes of soil and plant-associated and newly described type strains.</title>
        <authorList>
            <person name="Whitman W."/>
        </authorList>
    </citation>
    <scope>NUCLEOTIDE SEQUENCE [LARGE SCALE GENOMIC DNA]</scope>
    <source>
        <strain evidence="1 2">CECT 8487</strain>
    </source>
</reference>
<comment type="caution">
    <text evidence="1">The sequence shown here is derived from an EMBL/GenBank/DDBJ whole genome shotgun (WGS) entry which is preliminary data.</text>
</comment>
<dbReference type="EMBL" id="QRDX01000032">
    <property type="protein sequence ID" value="RED43716.1"/>
    <property type="molecule type" value="Genomic_DNA"/>
</dbReference>
<keyword evidence="2" id="KW-1185">Reference proteome</keyword>
<dbReference type="Proteomes" id="UP000256629">
    <property type="component" value="Unassembled WGS sequence"/>
</dbReference>
<gene>
    <name evidence="1" type="ORF">DFQ02_1322</name>
</gene>